<dbReference type="InterPro" id="IPR050229">
    <property type="entry name" value="GlpE_sulfurtransferase"/>
</dbReference>
<evidence type="ECO:0000256" key="1">
    <source>
        <dbReference type="ARBA" id="ARBA00023125"/>
    </source>
</evidence>
<dbReference type="InterPro" id="IPR001307">
    <property type="entry name" value="Thiosulphate_STrfase_CS"/>
</dbReference>
<comment type="caution">
    <text evidence="4">The sequence shown here is derived from an EMBL/GenBank/DDBJ whole genome shotgun (WGS) entry which is preliminary data.</text>
</comment>
<dbReference type="CDD" id="cd00090">
    <property type="entry name" value="HTH_ARSR"/>
    <property type="match status" value="1"/>
</dbReference>
<dbReference type="PRINTS" id="PR00778">
    <property type="entry name" value="HTHARSR"/>
</dbReference>
<dbReference type="PROSITE" id="PS50206">
    <property type="entry name" value="RHODANESE_3"/>
    <property type="match status" value="1"/>
</dbReference>
<dbReference type="InterPro" id="IPR036390">
    <property type="entry name" value="WH_DNA-bd_sf"/>
</dbReference>
<reference evidence="4 5" key="1">
    <citation type="submission" date="2023-04" db="EMBL/GenBank/DDBJ databases">
        <title>A. sendaiensis sub sp. chiapanensis a novel subspecie with specific adaptation in bacterial cell wall isolated from an active volcano.</title>
        <authorList>
            <person name="Alvarez Gutierrez P.E."/>
            <person name="Ortiz Cortes L.Y."/>
        </authorList>
    </citation>
    <scope>NUCLEOTIDE SEQUENCE [LARGE SCALE GENOMIC DNA]</scope>
    <source>
        <strain evidence="4 5">PA2</strain>
    </source>
</reference>
<evidence type="ECO:0000313" key="5">
    <source>
        <dbReference type="Proteomes" id="UP001529245"/>
    </source>
</evidence>
<dbReference type="Pfam" id="PF00581">
    <property type="entry name" value="Rhodanese"/>
    <property type="match status" value="1"/>
</dbReference>
<protein>
    <submittedName>
        <fullName evidence="4">Metalloregulator ArsR/SmtB family transcription factor</fullName>
    </submittedName>
</protein>
<dbReference type="Proteomes" id="UP001529245">
    <property type="component" value="Unassembled WGS sequence"/>
</dbReference>
<gene>
    <name evidence="4" type="ORF">QID03_10475</name>
</gene>
<dbReference type="PANTHER" id="PTHR43031">
    <property type="entry name" value="FAD-DEPENDENT OXIDOREDUCTASE"/>
    <property type="match status" value="1"/>
</dbReference>
<dbReference type="SUPFAM" id="SSF46785">
    <property type="entry name" value="Winged helix' DNA-binding domain"/>
    <property type="match status" value="1"/>
</dbReference>
<dbReference type="PROSITE" id="PS50987">
    <property type="entry name" value="HTH_ARSR_2"/>
    <property type="match status" value="1"/>
</dbReference>
<sequence length="241" mass="27765">MLDEVMRFDHHSIDQLKCGDKVMAINSRPFKTAVYAELARLGKALSSPLRVELLDLLSNGPKSVERLARETQQSVANVSQHLQTLLECRLVKFEKRGNLSIYQLSDSKVEDLILQFQRVGEWLYSDIVRLRDEWTASLEAQDVMDMGELMSLIDHPDVVVVDVRPRDEYEYDHIPGALSIPIDELESKISELPRDKRIVVYCRGHYCLYAPEAVQLLRHHGFDVVRLDEGVREWNRLAHAT</sequence>
<accession>A0ABT6Y0L4</accession>
<dbReference type="InterPro" id="IPR001845">
    <property type="entry name" value="HTH_ArsR_DNA-bd_dom"/>
</dbReference>
<dbReference type="InterPro" id="IPR011991">
    <property type="entry name" value="ArsR-like_HTH"/>
</dbReference>
<keyword evidence="1" id="KW-0238">DNA-binding</keyword>
<evidence type="ECO:0000259" key="3">
    <source>
        <dbReference type="PROSITE" id="PS50987"/>
    </source>
</evidence>
<dbReference type="PANTHER" id="PTHR43031:SF16">
    <property type="entry name" value="OXIDOREDUCTASE"/>
    <property type="match status" value="1"/>
</dbReference>
<dbReference type="Gene3D" id="3.40.250.10">
    <property type="entry name" value="Rhodanese-like domain"/>
    <property type="match status" value="1"/>
</dbReference>
<proteinExistence type="predicted"/>
<dbReference type="PROSITE" id="PS00380">
    <property type="entry name" value="RHODANESE_1"/>
    <property type="match status" value="1"/>
</dbReference>
<dbReference type="NCBIfam" id="NF033788">
    <property type="entry name" value="HTH_metalloreg"/>
    <property type="match status" value="1"/>
</dbReference>
<dbReference type="InterPro" id="IPR036388">
    <property type="entry name" value="WH-like_DNA-bd_sf"/>
</dbReference>
<name>A0ABT6Y0L4_ALISE</name>
<dbReference type="SUPFAM" id="SSF52821">
    <property type="entry name" value="Rhodanese/Cell cycle control phosphatase"/>
    <property type="match status" value="1"/>
</dbReference>
<dbReference type="EMBL" id="JASGCB010000018">
    <property type="protein sequence ID" value="MDI9260612.1"/>
    <property type="molecule type" value="Genomic_DNA"/>
</dbReference>
<dbReference type="SMART" id="SM00418">
    <property type="entry name" value="HTH_ARSR"/>
    <property type="match status" value="1"/>
</dbReference>
<dbReference type="SMART" id="SM00450">
    <property type="entry name" value="RHOD"/>
    <property type="match status" value="1"/>
</dbReference>
<feature type="domain" description="Rhodanese" evidence="2">
    <location>
        <begin position="154"/>
        <end position="236"/>
    </location>
</feature>
<dbReference type="InterPro" id="IPR036873">
    <property type="entry name" value="Rhodanese-like_dom_sf"/>
</dbReference>
<dbReference type="RefSeq" id="WP_283204065.1">
    <property type="nucleotide sequence ID" value="NZ_JASGCB010000018.1"/>
</dbReference>
<evidence type="ECO:0000313" key="4">
    <source>
        <dbReference type="EMBL" id="MDI9260612.1"/>
    </source>
</evidence>
<dbReference type="InterPro" id="IPR001763">
    <property type="entry name" value="Rhodanese-like_dom"/>
</dbReference>
<keyword evidence="5" id="KW-1185">Reference proteome</keyword>
<evidence type="ECO:0000259" key="2">
    <source>
        <dbReference type="PROSITE" id="PS50206"/>
    </source>
</evidence>
<dbReference type="Pfam" id="PF01022">
    <property type="entry name" value="HTH_5"/>
    <property type="match status" value="1"/>
</dbReference>
<feature type="domain" description="HTH arsR-type" evidence="3">
    <location>
        <begin position="30"/>
        <end position="124"/>
    </location>
</feature>
<organism evidence="4 5">
    <name type="scientific">Alicyclobacillus sendaiensis PA2</name>
    <dbReference type="NCBI Taxonomy" id="3029425"/>
    <lineage>
        <taxon>Bacteria</taxon>
        <taxon>Bacillati</taxon>
        <taxon>Bacillota</taxon>
        <taxon>Bacilli</taxon>
        <taxon>Bacillales</taxon>
        <taxon>Alicyclobacillaceae</taxon>
        <taxon>Alicyclobacillus</taxon>
    </lineage>
</organism>
<dbReference type="Gene3D" id="1.10.10.10">
    <property type="entry name" value="Winged helix-like DNA-binding domain superfamily/Winged helix DNA-binding domain"/>
    <property type="match status" value="1"/>
</dbReference>